<keyword evidence="3" id="KW-1185">Reference proteome</keyword>
<feature type="transmembrane region" description="Helical" evidence="1">
    <location>
        <begin position="255"/>
        <end position="278"/>
    </location>
</feature>
<keyword evidence="1" id="KW-1133">Transmembrane helix</keyword>
<name>X6P6Z6_RETFI</name>
<dbReference type="EMBL" id="ASPP01002673">
    <property type="protein sequence ID" value="ETO34320.1"/>
    <property type="molecule type" value="Genomic_DNA"/>
</dbReference>
<dbReference type="AlphaFoldDB" id="X6P6Z6"/>
<organism evidence="2 3">
    <name type="scientific">Reticulomyxa filosa</name>
    <dbReference type="NCBI Taxonomy" id="46433"/>
    <lineage>
        <taxon>Eukaryota</taxon>
        <taxon>Sar</taxon>
        <taxon>Rhizaria</taxon>
        <taxon>Retaria</taxon>
        <taxon>Foraminifera</taxon>
        <taxon>Monothalamids</taxon>
        <taxon>Reticulomyxidae</taxon>
        <taxon>Reticulomyxa</taxon>
    </lineage>
</organism>
<keyword evidence="1" id="KW-0472">Membrane</keyword>
<dbReference type="Proteomes" id="UP000023152">
    <property type="component" value="Unassembled WGS sequence"/>
</dbReference>
<proteinExistence type="predicted"/>
<evidence type="ECO:0000256" key="1">
    <source>
        <dbReference type="SAM" id="Phobius"/>
    </source>
</evidence>
<reference evidence="2 3" key="1">
    <citation type="journal article" date="2013" name="Curr. Biol.">
        <title>The Genome of the Foraminiferan Reticulomyxa filosa.</title>
        <authorList>
            <person name="Glockner G."/>
            <person name="Hulsmann N."/>
            <person name="Schleicher M."/>
            <person name="Noegel A.A."/>
            <person name="Eichinger L."/>
            <person name="Gallinger C."/>
            <person name="Pawlowski J."/>
            <person name="Sierra R."/>
            <person name="Euteneuer U."/>
            <person name="Pillet L."/>
            <person name="Moustafa A."/>
            <person name="Platzer M."/>
            <person name="Groth M."/>
            <person name="Szafranski K."/>
            <person name="Schliwa M."/>
        </authorList>
    </citation>
    <scope>NUCLEOTIDE SEQUENCE [LARGE SCALE GENOMIC DNA]</scope>
</reference>
<feature type="transmembrane region" description="Helical" evidence="1">
    <location>
        <begin position="61"/>
        <end position="78"/>
    </location>
</feature>
<protein>
    <submittedName>
        <fullName evidence="2">Uncharacterized protein</fullName>
    </submittedName>
</protein>
<gene>
    <name evidence="2" type="ORF">RFI_02773</name>
</gene>
<sequence>MQSLTQICSGPNFVIYFSGFFLTLLVGLFVWHLYGSFVTLPPHQVNVSPEVDMFIVWNKRITYLLLIADIIWAVMTYNNENRMEIHKHTSKKYAYSCEIYFGFVYLFFITAKVLLFILFAVYTYIYLCTYAHVCLHKNMDANDITRVHCSKKKKTKKTTQSILSFLFQSVYSDSTFNQNSKVHFGIVYFCIVAWIGFRTVARSYAVLYHAYIGVLHSPHLFGVVHASDSLCHTKCKKVSCKRGHGIIHICTYIQFFFFFSCHLLFIILLIAVYLFCSVELLSSERKLSHLLVKYSALVMSTIVAMMVMVGLFLSLNQFAFVLFEFWFNGLCVVLMAKVHERTYRFCCCACHRCVQKILNDKHSFGDYIDAN</sequence>
<feature type="transmembrane region" description="Helical" evidence="1">
    <location>
        <begin position="318"/>
        <end position="336"/>
    </location>
</feature>
<feature type="transmembrane region" description="Helical" evidence="1">
    <location>
        <begin position="99"/>
        <end position="127"/>
    </location>
</feature>
<keyword evidence="1" id="KW-0812">Transmembrane</keyword>
<feature type="transmembrane region" description="Helical" evidence="1">
    <location>
        <begin position="12"/>
        <end position="34"/>
    </location>
</feature>
<comment type="caution">
    <text evidence="2">The sequence shown here is derived from an EMBL/GenBank/DDBJ whole genome shotgun (WGS) entry which is preliminary data.</text>
</comment>
<feature type="transmembrane region" description="Helical" evidence="1">
    <location>
        <begin position="290"/>
        <end position="312"/>
    </location>
</feature>
<accession>X6P6Z6</accession>
<evidence type="ECO:0000313" key="3">
    <source>
        <dbReference type="Proteomes" id="UP000023152"/>
    </source>
</evidence>
<evidence type="ECO:0000313" key="2">
    <source>
        <dbReference type="EMBL" id="ETO34320.1"/>
    </source>
</evidence>